<evidence type="ECO:0000256" key="4">
    <source>
        <dbReference type="ARBA" id="ARBA00023015"/>
    </source>
</evidence>
<keyword evidence="11" id="KW-1185">Reference proteome</keyword>
<evidence type="ECO:0000256" key="7">
    <source>
        <dbReference type="ARBA" id="ARBA00023242"/>
    </source>
</evidence>
<dbReference type="CDD" id="cd00067">
    <property type="entry name" value="GAL4"/>
    <property type="match status" value="1"/>
</dbReference>
<evidence type="ECO:0000256" key="3">
    <source>
        <dbReference type="ARBA" id="ARBA00022833"/>
    </source>
</evidence>
<evidence type="ECO:0000313" key="11">
    <source>
        <dbReference type="Proteomes" id="UP001565368"/>
    </source>
</evidence>
<keyword evidence="6" id="KW-0804">Transcription</keyword>
<dbReference type="CDD" id="cd12148">
    <property type="entry name" value="fungal_TF_MHR"/>
    <property type="match status" value="1"/>
</dbReference>
<dbReference type="PANTHER" id="PTHR31313">
    <property type="entry name" value="TY1 ENHANCER ACTIVATOR"/>
    <property type="match status" value="1"/>
</dbReference>
<dbReference type="GeneID" id="95987139"/>
<evidence type="ECO:0000256" key="2">
    <source>
        <dbReference type="ARBA" id="ARBA00022723"/>
    </source>
</evidence>
<accession>A0ABR3Q4G9</accession>
<dbReference type="Pfam" id="PF00172">
    <property type="entry name" value="Zn_clus"/>
    <property type="match status" value="1"/>
</dbReference>
<protein>
    <recommendedName>
        <fullName evidence="9">Zn(2)-C6 fungal-type domain-containing protein</fullName>
    </recommendedName>
</protein>
<name>A0ABR3Q4G9_9TREE</name>
<dbReference type="InterPro" id="IPR001138">
    <property type="entry name" value="Zn2Cys6_DnaBD"/>
</dbReference>
<organism evidence="10 11">
    <name type="scientific">Vanrija albida</name>
    <dbReference type="NCBI Taxonomy" id="181172"/>
    <lineage>
        <taxon>Eukaryota</taxon>
        <taxon>Fungi</taxon>
        <taxon>Dikarya</taxon>
        <taxon>Basidiomycota</taxon>
        <taxon>Agaricomycotina</taxon>
        <taxon>Tremellomycetes</taxon>
        <taxon>Trichosporonales</taxon>
        <taxon>Trichosporonaceae</taxon>
        <taxon>Vanrija</taxon>
    </lineage>
</organism>
<evidence type="ECO:0000256" key="8">
    <source>
        <dbReference type="SAM" id="MobiDB-lite"/>
    </source>
</evidence>
<evidence type="ECO:0000259" key="9">
    <source>
        <dbReference type="PROSITE" id="PS50048"/>
    </source>
</evidence>
<dbReference type="PROSITE" id="PS50048">
    <property type="entry name" value="ZN2_CY6_FUNGAL_2"/>
    <property type="match status" value="1"/>
</dbReference>
<dbReference type="Proteomes" id="UP001565368">
    <property type="component" value="Unassembled WGS sequence"/>
</dbReference>
<feature type="domain" description="Zn(2)-C6 fungal-type" evidence="9">
    <location>
        <begin position="38"/>
        <end position="69"/>
    </location>
</feature>
<feature type="region of interest" description="Disordered" evidence="8">
    <location>
        <begin position="674"/>
        <end position="736"/>
    </location>
</feature>
<comment type="subcellular location">
    <subcellularLocation>
        <location evidence="1">Nucleus</location>
    </subcellularLocation>
</comment>
<keyword evidence="5" id="KW-0238">DNA-binding</keyword>
<comment type="caution">
    <text evidence="10">The sequence shown here is derived from an EMBL/GenBank/DDBJ whole genome shotgun (WGS) entry which is preliminary data.</text>
</comment>
<dbReference type="SUPFAM" id="SSF57701">
    <property type="entry name" value="Zn2/Cys6 DNA-binding domain"/>
    <property type="match status" value="1"/>
</dbReference>
<keyword evidence="7" id="KW-0539">Nucleus</keyword>
<keyword evidence="2" id="KW-0479">Metal-binding</keyword>
<feature type="region of interest" description="Disordered" evidence="8">
    <location>
        <begin position="1"/>
        <end position="30"/>
    </location>
</feature>
<dbReference type="EMBL" id="JBBXJM010000004">
    <property type="protein sequence ID" value="KAL1409263.1"/>
    <property type="molecule type" value="Genomic_DNA"/>
</dbReference>
<evidence type="ECO:0000256" key="6">
    <source>
        <dbReference type="ARBA" id="ARBA00023163"/>
    </source>
</evidence>
<dbReference type="SMART" id="SM00066">
    <property type="entry name" value="GAL4"/>
    <property type="match status" value="1"/>
</dbReference>
<feature type="compositionally biased region" description="Low complexity" evidence="8">
    <location>
        <begin position="700"/>
        <end position="730"/>
    </location>
</feature>
<dbReference type="RefSeq" id="XP_069209207.1">
    <property type="nucleotide sequence ID" value="XM_069354565.1"/>
</dbReference>
<dbReference type="Gene3D" id="4.10.240.10">
    <property type="entry name" value="Zn(2)-C6 fungal-type DNA-binding domain"/>
    <property type="match status" value="1"/>
</dbReference>
<dbReference type="InterPro" id="IPR036864">
    <property type="entry name" value="Zn2-C6_fun-type_DNA-bd_sf"/>
</dbReference>
<keyword evidence="3" id="KW-0862">Zinc</keyword>
<feature type="region of interest" description="Disordered" evidence="8">
    <location>
        <begin position="158"/>
        <end position="190"/>
    </location>
</feature>
<dbReference type="InterPro" id="IPR007219">
    <property type="entry name" value="XnlR_reg_dom"/>
</dbReference>
<dbReference type="PANTHER" id="PTHR31313:SF85">
    <property type="entry name" value="ZN(II)2CYS6 TRANSCRIPTION FACTOR (EUROFUNG)"/>
    <property type="match status" value="1"/>
</dbReference>
<dbReference type="PROSITE" id="PS00463">
    <property type="entry name" value="ZN2_CY6_FUNGAL_1"/>
    <property type="match status" value="1"/>
</dbReference>
<evidence type="ECO:0000313" key="10">
    <source>
        <dbReference type="EMBL" id="KAL1409263.1"/>
    </source>
</evidence>
<dbReference type="InterPro" id="IPR051615">
    <property type="entry name" value="Transcr_Regulatory_Elem"/>
</dbReference>
<keyword evidence="4" id="KW-0805">Transcription regulation</keyword>
<dbReference type="Pfam" id="PF04082">
    <property type="entry name" value="Fungal_trans"/>
    <property type="match status" value="1"/>
</dbReference>
<evidence type="ECO:0000256" key="1">
    <source>
        <dbReference type="ARBA" id="ARBA00004123"/>
    </source>
</evidence>
<gene>
    <name evidence="10" type="ORF">Q8F55_006096</name>
</gene>
<feature type="compositionally biased region" description="Polar residues" evidence="8">
    <location>
        <begin position="9"/>
        <end position="22"/>
    </location>
</feature>
<reference evidence="10 11" key="1">
    <citation type="submission" date="2023-08" db="EMBL/GenBank/DDBJ databases">
        <title>Annotated Genome Sequence of Vanrija albida AlHP1.</title>
        <authorList>
            <person name="Herzog R."/>
        </authorList>
    </citation>
    <scope>NUCLEOTIDE SEQUENCE [LARGE SCALE GENOMIC DNA]</scope>
    <source>
        <strain evidence="10 11">AlHP1</strain>
    </source>
</reference>
<feature type="region of interest" description="Disordered" evidence="8">
    <location>
        <begin position="71"/>
        <end position="111"/>
    </location>
</feature>
<evidence type="ECO:0000256" key="5">
    <source>
        <dbReference type="ARBA" id="ARBA00023125"/>
    </source>
</evidence>
<sequence length="834" mass="91339">MPPQPQSHPAPTGSASGTSSHEPTPRHYPYKKRPYAQACLACRARKIRCADAETPPCKACRIAQIPCEFPTSSARQRRQPLASSSSRDGSATARPGLPPPQPGRSGTTSGALTVRDGALKREHDHDGYGREVVRYERHHAKATEHRLRRIEAVLNLPPLSDVSDSEDSGAEDRVGGTSADGGEPAPEEIEPPRLWLRSGAAEPVYHGETSMHDDGRQLAATNAIPNHSPMSTGSLRGKDAASWTYEDIRAMTRMRHKYATPDEGEALVDAYFCWASNTAHVNRDLFLRDMAVGGPYFSDLLLLVMYHSGVRFSPHLNEEDRGQRRAQYMAIIMSIIAEELCKPSSIATAQAFLLLAGTRCAIGDMTQAWLFTGLAIRMIQDLGIHLAIDDPGLDEHFDHEVRQVRVRLYWSAYCWDKQLSLGMGREPALLVRPGSIPKVDLLGQHEDWDWAPIYHGGGYNDIARRYPKTSSHVTSVIIHNAELNMILEDILVNMYSPHRPQARSAQFVRQADERLLRWREDLPAAIRLERGSFPEFCPPTNVTVLNLLYHTTRILLYRPLLTVRNRQIVASSLEVCRTAAIDIHAIVSLWVRTFGNVNMVYLQTYATFIAAGVDVTLLRLGDAQTREEALRRVHLGVAILEQASAQVQGVRRGVAIIRSQLEALFQRERAAVNNGGPAPAAKQITNKPANNTFAPAQPLTTMTSADRTTSTAQFDTTPSAVSNSSPASGSDHQKPAIMAAPNAPLNLLHQHQLQAAGVAAPQPQVVGPAFPVSADPAVDPTAANFAPDPTAMGQVDFPILFDEAALANLLGESNVGTDDPFAFLSAEGWDDVIM</sequence>
<proteinExistence type="predicted"/>
<feature type="compositionally biased region" description="Polar residues" evidence="8">
    <location>
        <begin position="683"/>
        <end position="694"/>
    </location>
</feature>
<dbReference type="SMART" id="SM00906">
    <property type="entry name" value="Fungal_trans"/>
    <property type="match status" value="1"/>
</dbReference>